<dbReference type="GO" id="GO:0005634">
    <property type="term" value="C:nucleus"/>
    <property type="evidence" value="ECO:0007669"/>
    <property type="project" value="UniProtKB-SubCell"/>
</dbReference>
<dbReference type="PANTHER" id="PTHR21297">
    <property type="entry name" value="DNA-DIRECTED RNA POLYMERASE II"/>
    <property type="match status" value="1"/>
</dbReference>
<evidence type="ECO:0000313" key="7">
    <source>
        <dbReference type="Proteomes" id="UP001341281"/>
    </source>
</evidence>
<dbReference type="Proteomes" id="UP001341281">
    <property type="component" value="Chromosome 05"/>
</dbReference>
<organism evidence="6 7">
    <name type="scientific">Paspalum notatum var. saurae</name>
    <dbReference type="NCBI Taxonomy" id="547442"/>
    <lineage>
        <taxon>Eukaryota</taxon>
        <taxon>Viridiplantae</taxon>
        <taxon>Streptophyta</taxon>
        <taxon>Embryophyta</taxon>
        <taxon>Tracheophyta</taxon>
        <taxon>Spermatophyta</taxon>
        <taxon>Magnoliopsida</taxon>
        <taxon>Liliopsida</taxon>
        <taxon>Poales</taxon>
        <taxon>Poaceae</taxon>
        <taxon>PACMAD clade</taxon>
        <taxon>Panicoideae</taxon>
        <taxon>Andropogonodae</taxon>
        <taxon>Paspaleae</taxon>
        <taxon>Paspalinae</taxon>
        <taxon>Paspalum</taxon>
    </lineage>
</organism>
<sequence>MDRIPNGRHKGSVKPQVVLLSDSDSDSEGFIEEMAPVHSKSNGKASSESLKTGAKASSFSKGEASKGKAYSGGKGGKGSVSNAVPIKSDAELKLQLGSSANTGTEEELHTYIPQNSRMLMNCEAAELLQEIHEHMAILSEDPKIKIPDSFDKAFQYAKAGNHFSAADSVKQALDQSSSLTSCCRPLKKCGVNDGEICMIANIGPETAEEVYALVPSLKANRSLTEGPITEVLAALANIKAAK</sequence>
<comment type="similarity">
    <text evidence="3">Belongs to the eukaryotic RPB4 RNA polymerase subunit family.</text>
</comment>
<dbReference type="AlphaFoldDB" id="A0AAQ3TMB2"/>
<dbReference type="SMART" id="SM00657">
    <property type="entry name" value="RPOL4c"/>
    <property type="match status" value="1"/>
</dbReference>
<evidence type="ECO:0000256" key="3">
    <source>
        <dbReference type="ARBA" id="ARBA00025724"/>
    </source>
</evidence>
<proteinExistence type="inferred from homology"/>
<feature type="region of interest" description="Disordered" evidence="4">
    <location>
        <begin position="1"/>
        <end position="82"/>
    </location>
</feature>
<dbReference type="GO" id="GO:0000166">
    <property type="term" value="F:nucleotide binding"/>
    <property type="evidence" value="ECO:0007669"/>
    <property type="project" value="InterPro"/>
</dbReference>
<accession>A0AAQ3TMB2</accession>
<dbReference type="InterPro" id="IPR006590">
    <property type="entry name" value="RNA_pol_Rpb4/RPC9_core"/>
</dbReference>
<reference evidence="6 7" key="1">
    <citation type="submission" date="2024-02" db="EMBL/GenBank/DDBJ databases">
        <title>High-quality chromosome-scale genome assembly of Pensacola bahiagrass (Paspalum notatum Flugge var. saurae).</title>
        <authorList>
            <person name="Vega J.M."/>
            <person name="Podio M."/>
            <person name="Orjuela J."/>
            <person name="Siena L.A."/>
            <person name="Pessino S.C."/>
            <person name="Combes M.C."/>
            <person name="Mariac C."/>
            <person name="Albertini E."/>
            <person name="Pupilli F."/>
            <person name="Ortiz J.P.A."/>
            <person name="Leblanc O."/>
        </authorList>
    </citation>
    <scope>NUCLEOTIDE SEQUENCE [LARGE SCALE GENOMIC DNA]</scope>
    <source>
        <strain evidence="6">R1</strain>
        <tissue evidence="6">Leaf</tissue>
    </source>
</reference>
<gene>
    <name evidence="6" type="ORF">U9M48_022149</name>
</gene>
<keyword evidence="2" id="KW-0539">Nucleus</keyword>
<keyword evidence="7" id="KW-1185">Reference proteome</keyword>
<protein>
    <recommendedName>
        <fullName evidence="5">RNA polymerase Rpb4/RPC9 core domain-containing protein</fullName>
    </recommendedName>
</protein>
<evidence type="ECO:0000259" key="5">
    <source>
        <dbReference type="SMART" id="SM00657"/>
    </source>
</evidence>
<evidence type="ECO:0000256" key="2">
    <source>
        <dbReference type="ARBA" id="ARBA00023242"/>
    </source>
</evidence>
<dbReference type="InterPro" id="IPR005574">
    <property type="entry name" value="Rpb4/RPC9"/>
</dbReference>
<evidence type="ECO:0000256" key="4">
    <source>
        <dbReference type="SAM" id="MobiDB-lite"/>
    </source>
</evidence>
<dbReference type="GO" id="GO:0006352">
    <property type="term" value="P:DNA-templated transcription initiation"/>
    <property type="evidence" value="ECO:0007669"/>
    <property type="project" value="InterPro"/>
</dbReference>
<dbReference type="Pfam" id="PF03874">
    <property type="entry name" value="RNA_pol_Rpb4"/>
    <property type="match status" value="1"/>
</dbReference>
<dbReference type="EMBL" id="CP144749">
    <property type="protein sequence ID" value="WVZ73892.1"/>
    <property type="molecule type" value="Genomic_DNA"/>
</dbReference>
<feature type="domain" description="RNA polymerase Rpb4/RPC9 core" evidence="5">
    <location>
        <begin position="114"/>
        <end position="242"/>
    </location>
</feature>
<name>A0AAQ3TMB2_PASNO</name>
<feature type="compositionally biased region" description="Polar residues" evidence="4">
    <location>
        <begin position="39"/>
        <end position="59"/>
    </location>
</feature>
<dbReference type="InterPro" id="IPR038324">
    <property type="entry name" value="Rpb4/RPC9_sf"/>
</dbReference>
<dbReference type="GO" id="GO:0030880">
    <property type="term" value="C:RNA polymerase complex"/>
    <property type="evidence" value="ECO:0007669"/>
    <property type="project" value="InterPro"/>
</dbReference>
<dbReference type="Gene3D" id="1.20.1250.40">
    <property type="match status" value="1"/>
</dbReference>
<evidence type="ECO:0000256" key="1">
    <source>
        <dbReference type="ARBA" id="ARBA00004123"/>
    </source>
</evidence>
<evidence type="ECO:0000313" key="6">
    <source>
        <dbReference type="EMBL" id="WVZ73892.1"/>
    </source>
</evidence>
<dbReference type="InterPro" id="IPR010997">
    <property type="entry name" value="HRDC-like_sf"/>
</dbReference>
<comment type="subcellular location">
    <subcellularLocation>
        <location evidence="1">Nucleus</location>
    </subcellularLocation>
</comment>
<dbReference type="InterPro" id="IPR045222">
    <property type="entry name" value="Rpb4-like"/>
</dbReference>
<feature type="compositionally biased region" description="Basic residues" evidence="4">
    <location>
        <begin position="1"/>
        <end position="12"/>
    </location>
</feature>
<dbReference type="SUPFAM" id="SSF47819">
    <property type="entry name" value="HRDC-like"/>
    <property type="match status" value="1"/>
</dbReference>